<dbReference type="InterPro" id="IPR032807">
    <property type="entry name" value="GNVR"/>
</dbReference>
<evidence type="ECO:0000256" key="4">
    <source>
        <dbReference type="ARBA" id="ARBA00022989"/>
    </source>
</evidence>
<dbReference type="GO" id="GO:0004713">
    <property type="term" value="F:protein tyrosine kinase activity"/>
    <property type="evidence" value="ECO:0007669"/>
    <property type="project" value="TreeGrafter"/>
</dbReference>
<dbReference type="InterPro" id="IPR050445">
    <property type="entry name" value="Bact_polysacc_biosynth/exp"/>
</dbReference>
<dbReference type="Pfam" id="PF13807">
    <property type="entry name" value="GNVR"/>
    <property type="match status" value="1"/>
</dbReference>
<organism evidence="11">
    <name type="scientific">bioreactor metagenome</name>
    <dbReference type="NCBI Taxonomy" id="1076179"/>
    <lineage>
        <taxon>unclassified sequences</taxon>
        <taxon>metagenomes</taxon>
        <taxon>ecological metagenomes</taxon>
    </lineage>
</organism>
<reference evidence="11" key="1">
    <citation type="submission" date="2019-08" db="EMBL/GenBank/DDBJ databases">
        <authorList>
            <person name="Kucharzyk K."/>
            <person name="Murdoch R.W."/>
            <person name="Higgins S."/>
            <person name="Loffler F."/>
        </authorList>
    </citation>
    <scope>NUCLEOTIDE SEQUENCE</scope>
</reference>
<evidence type="ECO:0008006" key="12">
    <source>
        <dbReference type="Google" id="ProtNLM"/>
    </source>
</evidence>
<dbReference type="GO" id="GO:0005886">
    <property type="term" value="C:plasma membrane"/>
    <property type="evidence" value="ECO:0007669"/>
    <property type="project" value="UniProtKB-SubCell"/>
</dbReference>
<keyword evidence="2" id="KW-1003">Cell membrane</keyword>
<keyword evidence="6" id="KW-0175">Coiled coil</keyword>
<evidence type="ECO:0000313" key="11">
    <source>
        <dbReference type="EMBL" id="MPL59933.1"/>
    </source>
</evidence>
<dbReference type="PANTHER" id="PTHR32309:SF13">
    <property type="entry name" value="FERRIC ENTEROBACTIN TRANSPORT PROTEIN FEPE"/>
    <property type="match status" value="1"/>
</dbReference>
<feature type="coiled-coil region" evidence="6">
    <location>
        <begin position="216"/>
        <end position="308"/>
    </location>
</feature>
<feature type="domain" description="Tyrosine-protein kinase G-rich" evidence="10">
    <location>
        <begin position="325"/>
        <end position="399"/>
    </location>
</feature>
<evidence type="ECO:0000256" key="2">
    <source>
        <dbReference type="ARBA" id="ARBA00022475"/>
    </source>
</evidence>
<evidence type="ECO:0000256" key="5">
    <source>
        <dbReference type="ARBA" id="ARBA00023136"/>
    </source>
</evidence>
<dbReference type="PANTHER" id="PTHR32309">
    <property type="entry name" value="TYROSINE-PROTEIN KINASE"/>
    <property type="match status" value="1"/>
</dbReference>
<evidence type="ECO:0000256" key="1">
    <source>
        <dbReference type="ARBA" id="ARBA00004651"/>
    </source>
</evidence>
<keyword evidence="5 8" id="KW-0472">Membrane</keyword>
<feature type="domain" description="Polysaccharide chain length determinant N-terminal" evidence="9">
    <location>
        <begin position="35"/>
        <end position="135"/>
    </location>
</feature>
<keyword evidence="3 8" id="KW-0812">Transmembrane</keyword>
<comment type="subcellular location">
    <subcellularLocation>
        <location evidence="1">Cell membrane</location>
        <topology evidence="1">Multi-pass membrane protein</topology>
    </subcellularLocation>
</comment>
<dbReference type="AlphaFoldDB" id="A0A644SZ76"/>
<proteinExistence type="predicted"/>
<feature type="transmembrane region" description="Helical" evidence="8">
    <location>
        <begin position="378"/>
        <end position="400"/>
    </location>
</feature>
<evidence type="ECO:0000259" key="10">
    <source>
        <dbReference type="Pfam" id="PF13807"/>
    </source>
</evidence>
<feature type="transmembrane region" description="Helical" evidence="8">
    <location>
        <begin position="52"/>
        <end position="70"/>
    </location>
</feature>
<dbReference type="EMBL" id="VSSQ01000010">
    <property type="protein sequence ID" value="MPL59933.1"/>
    <property type="molecule type" value="Genomic_DNA"/>
</dbReference>
<evidence type="ECO:0000256" key="3">
    <source>
        <dbReference type="ARBA" id="ARBA00022692"/>
    </source>
</evidence>
<evidence type="ECO:0000256" key="8">
    <source>
        <dbReference type="SAM" id="Phobius"/>
    </source>
</evidence>
<sequence>MEDNNVSRARGQTPVSSGAGPGPVAQSAQAPDDGEEISLVDLAATLWRRRRLIVGVTLVAAVFSVAYALLQPNRYTATSSLLPISGSASSSLAQYAGLAAMAGISLPGASAGDPTVKIGAILKSRGLAEKLIEELDLIPALIEKPEKIKKGTPLGEATKVFQEDVFSVSTDAKTSLIKVSAKTKDPGLSRDIANKAIDLLQANLEARTLSSSGKSISLLETQVVEQEAKVRAAQARLTEFQRKNKLVSPQAQSSGGIQLYQGLIQQRIALEIEISRLESALSSDNPKLVSAKTQLAAINGQIADYERTGGGVGPSISAAPATMMEYANLTAELEMLTKLYGSLVGSLESMKLQEASEKLFIEVIDPAIAPERKSEPSRAMICVVGTLAGGFLSVLLAFVLDALKKLVADPEVRAKFGSARPFGKNRTKKV</sequence>
<dbReference type="Pfam" id="PF02706">
    <property type="entry name" value="Wzz"/>
    <property type="match status" value="1"/>
</dbReference>
<name>A0A644SZ76_9ZZZZ</name>
<accession>A0A644SZ76</accession>
<evidence type="ECO:0000259" key="9">
    <source>
        <dbReference type="Pfam" id="PF02706"/>
    </source>
</evidence>
<protein>
    <recommendedName>
        <fullName evidence="12">Polysaccharide chain length determinant N-terminal domain-containing protein</fullName>
    </recommendedName>
</protein>
<keyword evidence="4 8" id="KW-1133">Transmembrane helix</keyword>
<dbReference type="InterPro" id="IPR003856">
    <property type="entry name" value="LPS_length_determ_N"/>
</dbReference>
<feature type="region of interest" description="Disordered" evidence="7">
    <location>
        <begin position="1"/>
        <end position="32"/>
    </location>
</feature>
<comment type="caution">
    <text evidence="11">The sequence shown here is derived from an EMBL/GenBank/DDBJ whole genome shotgun (WGS) entry which is preliminary data.</text>
</comment>
<evidence type="ECO:0000256" key="6">
    <source>
        <dbReference type="SAM" id="Coils"/>
    </source>
</evidence>
<gene>
    <name evidence="11" type="ORF">SDC9_05489</name>
</gene>
<evidence type="ECO:0000256" key="7">
    <source>
        <dbReference type="SAM" id="MobiDB-lite"/>
    </source>
</evidence>